<protein>
    <recommendedName>
        <fullName evidence="2 9">DNA polymerase III subunit delta</fullName>
        <ecNumber evidence="1 9">2.7.7.7</ecNumber>
    </recommendedName>
</protein>
<comment type="caution">
    <text evidence="12">The sequence shown here is derived from an EMBL/GenBank/DDBJ whole genome shotgun (WGS) entry which is preliminary data.</text>
</comment>
<sequence length="339" mass="38841">MRTYPEQLPQRLMQGLVGNYLIFGNEPLLKQESAEAVIQKGKSEGFEEVHRFSVDAQLNWNDVYDSCQAMSLFSARQIIILNLPDNALTTSQANSLKELQPLLHQDILLILDGPRLNKKQESAKWFTLFANQGTYVPCNTPDQRQLPKFVENRCHALGLKPDHESVMMLSQWHEGNLMALAQSLMKLQLLFPDGNLTLPRLQESLSRHNHFTPFQLTDAMIEGKPKRVVNILRQFEGEGVEITILLRVIQKELVQLCKMQEYGQNGMPLGKIFDHFKVWQARRPPLTSALHRLTLPKLMILLGKLNDIELMVKTDYGSQPWSLLAEFCILFSNPVSQQR</sequence>
<dbReference type="InterPro" id="IPR027417">
    <property type="entry name" value="P-loop_NTPase"/>
</dbReference>
<evidence type="ECO:0000256" key="8">
    <source>
        <dbReference type="ARBA" id="ARBA00049244"/>
    </source>
</evidence>
<evidence type="ECO:0000256" key="6">
    <source>
        <dbReference type="ARBA" id="ARBA00022932"/>
    </source>
</evidence>
<keyword evidence="3" id="KW-0808">Transferase</keyword>
<dbReference type="Gene3D" id="1.10.8.60">
    <property type="match status" value="1"/>
</dbReference>
<dbReference type="GO" id="GO:0003887">
    <property type="term" value="F:DNA-directed DNA polymerase activity"/>
    <property type="evidence" value="ECO:0007669"/>
    <property type="project" value="UniProtKB-UniRule"/>
</dbReference>
<dbReference type="NCBIfam" id="TIGR01128">
    <property type="entry name" value="holA"/>
    <property type="match status" value="1"/>
</dbReference>
<evidence type="ECO:0000256" key="5">
    <source>
        <dbReference type="ARBA" id="ARBA00022705"/>
    </source>
</evidence>
<keyword evidence="13" id="KW-1185">Reference proteome</keyword>
<comment type="similarity">
    <text evidence="7">Belongs to the DNA polymerase HolA subunit family.</text>
</comment>
<evidence type="ECO:0000259" key="11">
    <source>
        <dbReference type="Pfam" id="PF14840"/>
    </source>
</evidence>
<keyword evidence="5" id="KW-0235">DNA replication</keyword>
<dbReference type="EMBL" id="PEIB01000012">
    <property type="protein sequence ID" value="RXJ73087.1"/>
    <property type="molecule type" value="Genomic_DNA"/>
</dbReference>
<dbReference type="RefSeq" id="WP_129122342.1">
    <property type="nucleotide sequence ID" value="NZ_PEIB01000012.1"/>
</dbReference>
<proteinExistence type="inferred from homology"/>
<dbReference type="EC" id="2.7.7.7" evidence="1 9"/>
<dbReference type="Pfam" id="PF06144">
    <property type="entry name" value="DNA_pol3_delta"/>
    <property type="match status" value="1"/>
</dbReference>
<dbReference type="InterPro" id="IPR010372">
    <property type="entry name" value="DNA_pol3_delta_N"/>
</dbReference>
<dbReference type="InterPro" id="IPR008921">
    <property type="entry name" value="DNA_pol3_clamp-load_cplx_C"/>
</dbReference>
<evidence type="ECO:0000256" key="9">
    <source>
        <dbReference type="NCBIfam" id="TIGR01128"/>
    </source>
</evidence>
<dbReference type="InterPro" id="IPR005790">
    <property type="entry name" value="DNA_polIII_delta"/>
</dbReference>
<evidence type="ECO:0000256" key="2">
    <source>
        <dbReference type="ARBA" id="ARBA00017703"/>
    </source>
</evidence>
<feature type="domain" description="DNA polymerase III subunit delta C-terminal" evidence="11">
    <location>
        <begin position="213"/>
        <end position="331"/>
    </location>
</feature>
<dbReference type="Proteomes" id="UP000290287">
    <property type="component" value="Unassembled WGS sequence"/>
</dbReference>
<evidence type="ECO:0000313" key="13">
    <source>
        <dbReference type="Proteomes" id="UP000290287"/>
    </source>
</evidence>
<keyword evidence="4" id="KW-0548">Nucleotidyltransferase</keyword>
<dbReference type="OrthoDB" id="9770982at2"/>
<dbReference type="PANTHER" id="PTHR34388:SF1">
    <property type="entry name" value="DNA POLYMERASE III SUBUNIT DELTA"/>
    <property type="match status" value="1"/>
</dbReference>
<dbReference type="SUPFAM" id="SSF48019">
    <property type="entry name" value="post-AAA+ oligomerization domain-like"/>
    <property type="match status" value="1"/>
</dbReference>
<dbReference type="AlphaFoldDB" id="A0A4Q0YPV2"/>
<reference evidence="12 13" key="1">
    <citation type="submission" date="2017-10" db="EMBL/GenBank/DDBJ databases">
        <title>Nyctiphanis sp. nov., isolated from the stomach of the euphausiid Nyctiphanes simplex (Hansen, 1911) in the Gulf of California.</title>
        <authorList>
            <person name="Gomez-Gil B."/>
            <person name="Aguilar-Mendez M."/>
            <person name="Lopez-Cortes A."/>
            <person name="Gomez-Gutierrez J."/>
            <person name="Roque A."/>
            <person name="Lang E."/>
            <person name="Gonzalez-Castillo A."/>
        </authorList>
    </citation>
    <scope>NUCLEOTIDE SEQUENCE [LARGE SCALE GENOMIC DNA]</scope>
    <source>
        <strain evidence="12 13">CAIM 600</strain>
    </source>
</reference>
<evidence type="ECO:0000256" key="3">
    <source>
        <dbReference type="ARBA" id="ARBA00022679"/>
    </source>
</evidence>
<dbReference type="InterPro" id="IPR032780">
    <property type="entry name" value="DNA_pol3_delt_C"/>
</dbReference>
<gene>
    <name evidence="12" type="ORF">CS022_11265</name>
</gene>
<dbReference type="SUPFAM" id="SSF52540">
    <property type="entry name" value="P-loop containing nucleoside triphosphate hydrolases"/>
    <property type="match status" value="1"/>
</dbReference>
<evidence type="ECO:0000256" key="1">
    <source>
        <dbReference type="ARBA" id="ARBA00012417"/>
    </source>
</evidence>
<evidence type="ECO:0000256" key="4">
    <source>
        <dbReference type="ARBA" id="ARBA00022695"/>
    </source>
</evidence>
<feature type="domain" description="DNA polymerase III delta N-terminal" evidence="10">
    <location>
        <begin position="20"/>
        <end position="139"/>
    </location>
</feature>
<keyword evidence="6" id="KW-0239">DNA-directed DNA polymerase</keyword>
<evidence type="ECO:0000256" key="7">
    <source>
        <dbReference type="ARBA" id="ARBA00034754"/>
    </source>
</evidence>
<evidence type="ECO:0000313" key="12">
    <source>
        <dbReference type="EMBL" id="RXJ73087.1"/>
    </source>
</evidence>
<dbReference type="GO" id="GO:0003677">
    <property type="term" value="F:DNA binding"/>
    <property type="evidence" value="ECO:0007669"/>
    <property type="project" value="InterPro"/>
</dbReference>
<dbReference type="GO" id="GO:0009360">
    <property type="term" value="C:DNA polymerase III complex"/>
    <property type="evidence" value="ECO:0007669"/>
    <property type="project" value="UniProtKB-UniRule"/>
</dbReference>
<name>A0A4Q0YPV2_9GAMM</name>
<dbReference type="PANTHER" id="PTHR34388">
    <property type="entry name" value="DNA POLYMERASE III SUBUNIT DELTA"/>
    <property type="match status" value="1"/>
</dbReference>
<dbReference type="Gene3D" id="1.20.272.10">
    <property type="match status" value="1"/>
</dbReference>
<dbReference type="Gene3D" id="3.40.50.300">
    <property type="entry name" value="P-loop containing nucleotide triphosphate hydrolases"/>
    <property type="match status" value="1"/>
</dbReference>
<evidence type="ECO:0000259" key="10">
    <source>
        <dbReference type="Pfam" id="PF06144"/>
    </source>
</evidence>
<comment type="catalytic activity">
    <reaction evidence="8">
        <text>DNA(n) + a 2'-deoxyribonucleoside 5'-triphosphate = DNA(n+1) + diphosphate</text>
        <dbReference type="Rhea" id="RHEA:22508"/>
        <dbReference type="Rhea" id="RHEA-COMP:17339"/>
        <dbReference type="Rhea" id="RHEA-COMP:17340"/>
        <dbReference type="ChEBI" id="CHEBI:33019"/>
        <dbReference type="ChEBI" id="CHEBI:61560"/>
        <dbReference type="ChEBI" id="CHEBI:173112"/>
        <dbReference type="EC" id="2.7.7.7"/>
    </reaction>
</comment>
<dbReference type="Pfam" id="PF14840">
    <property type="entry name" value="DNA_pol3_delt_C"/>
    <property type="match status" value="1"/>
</dbReference>
<dbReference type="GO" id="GO:0006261">
    <property type="term" value="P:DNA-templated DNA replication"/>
    <property type="evidence" value="ECO:0007669"/>
    <property type="project" value="TreeGrafter"/>
</dbReference>
<organism evidence="12 13">
    <name type="scientific">Veronia nyctiphanis</name>
    <dbReference type="NCBI Taxonomy" id="1278244"/>
    <lineage>
        <taxon>Bacteria</taxon>
        <taxon>Pseudomonadati</taxon>
        <taxon>Pseudomonadota</taxon>
        <taxon>Gammaproteobacteria</taxon>
        <taxon>Vibrionales</taxon>
        <taxon>Vibrionaceae</taxon>
        <taxon>Veronia</taxon>
    </lineage>
</organism>
<dbReference type="CDD" id="cd18138">
    <property type="entry name" value="HLD_clamp_pol_III_delta"/>
    <property type="match status" value="1"/>
</dbReference>
<accession>A0A4Q0YPV2</accession>